<evidence type="ECO:0000259" key="3">
    <source>
        <dbReference type="PROSITE" id="PS50208"/>
    </source>
</evidence>
<dbReference type="PANTHER" id="PTHR10454">
    <property type="entry name" value="CASPASE"/>
    <property type="match status" value="1"/>
</dbReference>
<dbReference type="PRINTS" id="PR00376">
    <property type="entry name" value="IL1BCENZYME"/>
</dbReference>
<evidence type="ECO:0000256" key="1">
    <source>
        <dbReference type="ARBA" id="ARBA00010134"/>
    </source>
</evidence>
<organism evidence="4 5">
    <name type="scientific">Lingula anatina</name>
    <name type="common">Brachiopod</name>
    <name type="synonym">Lingula unguis</name>
    <dbReference type="NCBI Taxonomy" id="7574"/>
    <lineage>
        <taxon>Eukaryota</taxon>
        <taxon>Metazoa</taxon>
        <taxon>Spiralia</taxon>
        <taxon>Lophotrochozoa</taxon>
        <taxon>Brachiopoda</taxon>
        <taxon>Linguliformea</taxon>
        <taxon>Lingulata</taxon>
        <taxon>Lingulida</taxon>
        <taxon>Linguloidea</taxon>
        <taxon>Lingulidae</taxon>
        <taxon>Lingula</taxon>
    </lineage>
</organism>
<dbReference type="OrthoDB" id="6114029at2759"/>
<evidence type="ECO:0000256" key="2">
    <source>
        <dbReference type="SAM" id="SignalP"/>
    </source>
</evidence>
<protein>
    <submittedName>
        <fullName evidence="5">Caspase-8-like</fullName>
    </submittedName>
</protein>
<dbReference type="InterPro" id="IPR002398">
    <property type="entry name" value="Pept_C14"/>
</dbReference>
<dbReference type="PROSITE" id="PS50208">
    <property type="entry name" value="CASPASE_P20"/>
    <property type="match status" value="1"/>
</dbReference>
<dbReference type="STRING" id="7574.A0A2R2ML94"/>
<dbReference type="Proteomes" id="UP000085678">
    <property type="component" value="Unplaced"/>
</dbReference>
<dbReference type="InterPro" id="IPR029030">
    <property type="entry name" value="Caspase-like_dom_sf"/>
</dbReference>
<proteinExistence type="inferred from homology"/>
<evidence type="ECO:0000313" key="5">
    <source>
        <dbReference type="RefSeq" id="XP_023930969.1"/>
    </source>
</evidence>
<accession>A0A2R2ML94</accession>
<dbReference type="InterPro" id="IPR015917">
    <property type="entry name" value="Pept_C14A"/>
</dbReference>
<dbReference type="Gene3D" id="3.40.50.1460">
    <property type="match status" value="1"/>
</dbReference>
<dbReference type="GeneID" id="106178288"/>
<dbReference type="GO" id="GO:0006508">
    <property type="term" value="P:proteolysis"/>
    <property type="evidence" value="ECO:0007669"/>
    <property type="project" value="InterPro"/>
</dbReference>
<dbReference type="SUPFAM" id="SSF52129">
    <property type="entry name" value="Caspase-like"/>
    <property type="match status" value="1"/>
</dbReference>
<keyword evidence="2" id="KW-0732">Signal</keyword>
<dbReference type="InterPro" id="IPR011600">
    <property type="entry name" value="Pept_C14_caspase"/>
</dbReference>
<feature type="chain" id="PRO_5015114098" evidence="2">
    <location>
        <begin position="19"/>
        <end position="255"/>
    </location>
</feature>
<evidence type="ECO:0000313" key="4">
    <source>
        <dbReference type="Proteomes" id="UP000085678"/>
    </source>
</evidence>
<sequence length="255" mass="27859">MWRFFTHACLACASCIVAKPSEYNRLQGTVTDDSADTPSVWSGGSVDSVVGDSPGGSVYFSVGSAASRCDSTEAGINSNHDEGNNVSLKTRHKSGDSRVSEISGYSEPSEEKGTKWGFTLIINMINFPEGGLERRDGAEYDDEAVQTFFEKFGSQVVTARDMSKEKLMEMLATYSRADHSNYCYFLCFIMSHGSEEGIYCSDGELVSIAEIVDKFRSSKCPSLEGKPKTFVMDACLGSKLQSKCRAVTNLFIYIG</sequence>
<dbReference type="SMART" id="SM00115">
    <property type="entry name" value="CASc"/>
    <property type="match status" value="1"/>
</dbReference>
<dbReference type="Pfam" id="PF00656">
    <property type="entry name" value="Peptidase_C14"/>
    <property type="match status" value="1"/>
</dbReference>
<dbReference type="KEGG" id="lak:106178288"/>
<dbReference type="InParanoid" id="A0A2R2ML94"/>
<keyword evidence="4" id="KW-1185">Reference proteome</keyword>
<dbReference type="PANTHER" id="PTHR10454:SF210">
    <property type="entry name" value="CASPASE-2"/>
    <property type="match status" value="1"/>
</dbReference>
<dbReference type="InterPro" id="IPR001309">
    <property type="entry name" value="Pept_C14_p20"/>
</dbReference>
<feature type="signal peptide" evidence="2">
    <location>
        <begin position="1"/>
        <end position="18"/>
    </location>
</feature>
<dbReference type="GO" id="GO:0004197">
    <property type="term" value="F:cysteine-type endopeptidase activity"/>
    <property type="evidence" value="ECO:0007669"/>
    <property type="project" value="InterPro"/>
</dbReference>
<reference evidence="5" key="1">
    <citation type="submission" date="2025-08" db="UniProtKB">
        <authorList>
            <consortium name="RefSeq"/>
        </authorList>
    </citation>
    <scope>IDENTIFICATION</scope>
    <source>
        <tissue evidence="5">Gonads</tissue>
    </source>
</reference>
<dbReference type="RefSeq" id="XP_023930969.1">
    <property type="nucleotide sequence ID" value="XM_024075201.1"/>
</dbReference>
<dbReference type="AlphaFoldDB" id="A0A2R2ML94"/>
<comment type="similarity">
    <text evidence="1">Belongs to the peptidase C14A family.</text>
</comment>
<name>A0A2R2ML94_LINAN</name>
<gene>
    <name evidence="5" type="primary">LOC106178288</name>
</gene>
<feature type="domain" description="Caspase family p20" evidence="3">
    <location>
        <begin position="115"/>
        <end position="239"/>
    </location>
</feature>